<evidence type="ECO:0000313" key="2">
    <source>
        <dbReference type="Proteomes" id="UP000241769"/>
    </source>
</evidence>
<name>A0A2P6MQJ4_9EUKA</name>
<comment type="caution">
    <text evidence="1">The sequence shown here is derived from an EMBL/GenBank/DDBJ whole genome shotgun (WGS) entry which is preliminary data.</text>
</comment>
<proteinExistence type="predicted"/>
<sequence>MTRAWDDDIPMETDSNSHVIEGEAVETYQALSEMYSAQRRQIKSLAKIFCASPRMLLYTIIHALEERYPLSHYYPGVDAKAARLGRHTLTDYIKATFEECTPKHMPLLGPELRVKEKTAASGEQFKLYRLEQREDLAK</sequence>
<protein>
    <submittedName>
        <fullName evidence="1">Uncharacterized protein</fullName>
    </submittedName>
</protein>
<evidence type="ECO:0000313" key="1">
    <source>
        <dbReference type="EMBL" id="PRP73975.1"/>
    </source>
</evidence>
<gene>
    <name evidence="1" type="ORF">PROFUN_16539</name>
</gene>
<dbReference type="AlphaFoldDB" id="A0A2P6MQJ4"/>
<reference evidence="1 2" key="1">
    <citation type="journal article" date="2018" name="Genome Biol. Evol.">
        <title>Multiple Roots of Fruiting Body Formation in Amoebozoa.</title>
        <authorList>
            <person name="Hillmann F."/>
            <person name="Forbes G."/>
            <person name="Novohradska S."/>
            <person name="Ferling I."/>
            <person name="Riege K."/>
            <person name="Groth M."/>
            <person name="Westermann M."/>
            <person name="Marz M."/>
            <person name="Spaller T."/>
            <person name="Winckler T."/>
            <person name="Schaap P."/>
            <person name="Glockner G."/>
        </authorList>
    </citation>
    <scope>NUCLEOTIDE SEQUENCE [LARGE SCALE GENOMIC DNA]</scope>
    <source>
        <strain evidence="1 2">Jena</strain>
    </source>
</reference>
<dbReference type="Proteomes" id="UP000241769">
    <property type="component" value="Unassembled WGS sequence"/>
</dbReference>
<dbReference type="EMBL" id="MDYQ01000518">
    <property type="protein sequence ID" value="PRP73975.1"/>
    <property type="molecule type" value="Genomic_DNA"/>
</dbReference>
<dbReference type="InParanoid" id="A0A2P6MQJ4"/>
<organism evidence="1 2">
    <name type="scientific">Planoprotostelium fungivorum</name>
    <dbReference type="NCBI Taxonomy" id="1890364"/>
    <lineage>
        <taxon>Eukaryota</taxon>
        <taxon>Amoebozoa</taxon>
        <taxon>Evosea</taxon>
        <taxon>Variosea</taxon>
        <taxon>Cavosteliida</taxon>
        <taxon>Cavosteliaceae</taxon>
        <taxon>Planoprotostelium</taxon>
    </lineage>
</organism>
<keyword evidence="2" id="KW-1185">Reference proteome</keyword>
<accession>A0A2P6MQJ4</accession>